<proteinExistence type="inferred from homology"/>
<evidence type="ECO:0000259" key="11">
    <source>
        <dbReference type="Pfam" id="PF05572"/>
    </source>
</evidence>
<name>A0ABR1XKT6_9PEZI</name>
<organism evidence="12 13">
    <name type="scientific">Phyllosticta citrichinensis</name>
    <dbReference type="NCBI Taxonomy" id="1130410"/>
    <lineage>
        <taxon>Eukaryota</taxon>
        <taxon>Fungi</taxon>
        <taxon>Dikarya</taxon>
        <taxon>Ascomycota</taxon>
        <taxon>Pezizomycotina</taxon>
        <taxon>Dothideomycetes</taxon>
        <taxon>Dothideomycetes incertae sedis</taxon>
        <taxon>Botryosphaeriales</taxon>
        <taxon>Phyllostictaceae</taxon>
        <taxon>Phyllosticta</taxon>
    </lineage>
</organism>
<evidence type="ECO:0000256" key="1">
    <source>
        <dbReference type="ARBA" id="ARBA00008721"/>
    </source>
</evidence>
<protein>
    <recommendedName>
        <fullName evidence="11">Peptidase M43 pregnancy-associated plasma-A domain-containing protein</fullName>
    </recommendedName>
</protein>
<keyword evidence="13" id="KW-1185">Reference proteome</keyword>
<keyword evidence="7" id="KW-0482">Metalloprotease</keyword>
<keyword evidence="4 10" id="KW-0732">Signal</keyword>
<evidence type="ECO:0000256" key="6">
    <source>
        <dbReference type="ARBA" id="ARBA00022833"/>
    </source>
</evidence>
<evidence type="ECO:0000313" key="13">
    <source>
        <dbReference type="Proteomes" id="UP001456524"/>
    </source>
</evidence>
<dbReference type="SUPFAM" id="SSF55486">
    <property type="entry name" value="Metalloproteases ('zincins'), catalytic domain"/>
    <property type="match status" value="1"/>
</dbReference>
<comment type="similarity">
    <text evidence="1">Belongs to the peptidase M43B family.</text>
</comment>
<keyword evidence="6" id="KW-0862">Zinc</keyword>
<keyword evidence="8" id="KW-1015">Disulfide bond</keyword>
<feature type="transmembrane region" description="Helical" evidence="9">
    <location>
        <begin position="519"/>
        <end position="538"/>
    </location>
</feature>
<dbReference type="InterPro" id="IPR024079">
    <property type="entry name" value="MetalloPept_cat_dom_sf"/>
</dbReference>
<dbReference type="PANTHER" id="PTHR47466:SF1">
    <property type="entry name" value="METALLOPROTEASE MEP1 (AFU_ORTHOLOGUE AFUA_1G07730)-RELATED"/>
    <property type="match status" value="1"/>
</dbReference>
<dbReference type="Gene3D" id="3.40.390.10">
    <property type="entry name" value="Collagenase (Catalytic Domain)"/>
    <property type="match status" value="1"/>
</dbReference>
<evidence type="ECO:0000313" key="12">
    <source>
        <dbReference type="EMBL" id="KAK8159354.1"/>
    </source>
</evidence>
<keyword evidence="9" id="KW-0812">Transmembrane</keyword>
<feature type="signal peptide" evidence="10">
    <location>
        <begin position="1"/>
        <end position="16"/>
    </location>
</feature>
<dbReference type="Proteomes" id="UP001456524">
    <property type="component" value="Unassembled WGS sequence"/>
</dbReference>
<sequence length="605" mass="67992">MLSFPLILALISPVFCAMTWCGATEMTQAALDTTYRVAMLQEAMNATKSPDVGVEQAVSSVALNERLDCLVFFHMLDDYSDEGIYQSTILDQFNILKTAYAPVGFDFHLGGIYYYDQPDWADGNGYGDMTKKLRLGGYDVLNIYIKRVVDSQATGKIAGYSKYPNGRRGSWDDFMFYEDGVLIATFALPTKDYPGDVGEPDYNWGIVAVHEVGHWLGLWHIFEDGCDPDLKWGGDRIADTPPQEYYHGECHPEGSKIDTCPGYGFEPSLLDNIMDYMPDECRNSFTPLQMQRMWYVSFQISTNNISWQTQVDFQVGSQKCSSRWHAAGRFYAQGPNGGAEPCRLSEFLNLRVRLAFRRWGCTVHWVLEWLACPMLGKMDLGQVLKDFFLVQLAQIMRNMESQASVRTPGAPTRASLERPRLFPRERTISTPALRRRRLFLSILLQPHDLFHVDDSSTPSSHNRTTASTSTSLPLILAQPHDRSHVDVVSTLSTYTFTTSTSPTHVTLLASSFDQLQSKFFTMQAFMILIAAFLAWAPLTTPTKFCGTTNPSKEALDAIYISALLEEAIQPADGASDGLAERLWTDRPAVSVYFHVLDDFSSLEIT</sequence>
<keyword evidence="5" id="KW-0378">Hydrolase</keyword>
<keyword evidence="2" id="KW-0645">Protease</keyword>
<keyword evidence="3" id="KW-0479">Metal-binding</keyword>
<dbReference type="InterPro" id="IPR008754">
    <property type="entry name" value="Peptidase_M43"/>
</dbReference>
<feature type="domain" description="Peptidase M43 pregnancy-associated plasma-A" evidence="11">
    <location>
        <begin position="200"/>
        <end position="294"/>
    </location>
</feature>
<evidence type="ECO:0000256" key="10">
    <source>
        <dbReference type="SAM" id="SignalP"/>
    </source>
</evidence>
<evidence type="ECO:0000256" key="8">
    <source>
        <dbReference type="ARBA" id="ARBA00023157"/>
    </source>
</evidence>
<evidence type="ECO:0000256" key="3">
    <source>
        <dbReference type="ARBA" id="ARBA00022723"/>
    </source>
</evidence>
<accession>A0ABR1XKT6</accession>
<evidence type="ECO:0000256" key="7">
    <source>
        <dbReference type="ARBA" id="ARBA00023049"/>
    </source>
</evidence>
<dbReference type="PANTHER" id="PTHR47466">
    <property type="match status" value="1"/>
</dbReference>
<evidence type="ECO:0000256" key="4">
    <source>
        <dbReference type="ARBA" id="ARBA00022729"/>
    </source>
</evidence>
<dbReference type="EMBL" id="JBBWUH010000008">
    <property type="protein sequence ID" value="KAK8159354.1"/>
    <property type="molecule type" value="Genomic_DNA"/>
</dbReference>
<evidence type="ECO:0000256" key="5">
    <source>
        <dbReference type="ARBA" id="ARBA00022801"/>
    </source>
</evidence>
<comment type="caution">
    <text evidence="12">The sequence shown here is derived from an EMBL/GenBank/DDBJ whole genome shotgun (WGS) entry which is preliminary data.</text>
</comment>
<keyword evidence="9" id="KW-1133">Transmembrane helix</keyword>
<dbReference type="Pfam" id="PF05572">
    <property type="entry name" value="Peptidase_M43"/>
    <property type="match status" value="1"/>
</dbReference>
<feature type="non-terminal residue" evidence="12">
    <location>
        <position position="605"/>
    </location>
</feature>
<reference evidence="12 13" key="1">
    <citation type="journal article" date="2022" name="G3 (Bethesda)">
        <title>Enemy or ally: a genomic approach to elucidate the lifestyle of Phyllosticta citrichinaensis.</title>
        <authorList>
            <person name="Buijs V.A."/>
            <person name="Groenewald J.Z."/>
            <person name="Haridas S."/>
            <person name="LaButti K.M."/>
            <person name="Lipzen A."/>
            <person name="Martin F.M."/>
            <person name="Barry K."/>
            <person name="Grigoriev I.V."/>
            <person name="Crous P.W."/>
            <person name="Seidl M.F."/>
        </authorList>
    </citation>
    <scope>NUCLEOTIDE SEQUENCE [LARGE SCALE GENOMIC DNA]</scope>
    <source>
        <strain evidence="12 13">CBS 129764</strain>
    </source>
</reference>
<evidence type="ECO:0000256" key="2">
    <source>
        <dbReference type="ARBA" id="ARBA00022670"/>
    </source>
</evidence>
<gene>
    <name evidence="12" type="ORF">IWX90DRAFT_479989</name>
</gene>
<feature type="chain" id="PRO_5046578386" description="Peptidase M43 pregnancy-associated plasma-A domain-containing protein" evidence="10">
    <location>
        <begin position="17"/>
        <end position="605"/>
    </location>
</feature>
<keyword evidence="9" id="KW-0472">Membrane</keyword>
<evidence type="ECO:0000256" key="9">
    <source>
        <dbReference type="SAM" id="Phobius"/>
    </source>
</evidence>